<proteinExistence type="predicted"/>
<evidence type="ECO:0000313" key="3">
    <source>
        <dbReference type="EMBL" id="KAJ0405070.1"/>
    </source>
</evidence>
<dbReference type="SUPFAM" id="SSF54236">
    <property type="entry name" value="Ubiquitin-like"/>
    <property type="match status" value="1"/>
</dbReference>
<dbReference type="GO" id="GO:0005634">
    <property type="term" value="C:nucleus"/>
    <property type="evidence" value="ECO:0007669"/>
    <property type="project" value="TreeGrafter"/>
</dbReference>
<dbReference type="AlphaFoldDB" id="A0AAD5M7S9"/>
<dbReference type="Proteomes" id="UP001209570">
    <property type="component" value="Unassembled WGS sequence"/>
</dbReference>
<comment type="caution">
    <text evidence="3">The sequence shown here is derived from an EMBL/GenBank/DDBJ whole genome shotgun (WGS) entry which is preliminary data.</text>
</comment>
<dbReference type="PANTHER" id="PTHR46467">
    <property type="entry name" value="TETHER CONTAINING UBX DOMAIN FOR GLUT4"/>
    <property type="match status" value="1"/>
</dbReference>
<dbReference type="Gene3D" id="3.10.20.90">
    <property type="entry name" value="Phosphatidylinositol 3-kinase Catalytic Subunit, Chain A, domain 1"/>
    <property type="match status" value="1"/>
</dbReference>
<dbReference type="Pfam" id="PF11470">
    <property type="entry name" value="TUG-UBL1"/>
    <property type="match status" value="1"/>
</dbReference>
<feature type="domain" description="Ubiquitin-activating enzyme E1 C-terminal" evidence="2">
    <location>
        <begin position="30"/>
        <end position="141"/>
    </location>
</feature>
<protein>
    <recommendedName>
        <fullName evidence="2">Ubiquitin-activating enzyme E1 C-terminal domain-containing protein</fullName>
    </recommendedName>
</protein>
<dbReference type="InterPro" id="IPR038252">
    <property type="entry name" value="UBA_E1_C_sf"/>
</dbReference>
<dbReference type="SMART" id="SM00985">
    <property type="entry name" value="UBA_e1_C"/>
    <property type="match status" value="1"/>
</dbReference>
<gene>
    <name evidence="3" type="ORF">P43SY_001214</name>
</gene>
<dbReference type="GO" id="GO:0006886">
    <property type="term" value="P:intracellular protein transport"/>
    <property type="evidence" value="ECO:0007669"/>
    <property type="project" value="TreeGrafter"/>
</dbReference>
<reference evidence="3" key="1">
    <citation type="submission" date="2021-12" db="EMBL/GenBank/DDBJ databases">
        <title>Prjna785345.</title>
        <authorList>
            <person name="Rujirawat T."/>
            <person name="Krajaejun T."/>
        </authorList>
    </citation>
    <scope>NUCLEOTIDE SEQUENCE</scope>
    <source>
        <strain evidence="3">Pi057C3</strain>
    </source>
</reference>
<dbReference type="GO" id="GO:0012506">
    <property type="term" value="C:vesicle membrane"/>
    <property type="evidence" value="ECO:0007669"/>
    <property type="project" value="TreeGrafter"/>
</dbReference>
<dbReference type="EMBL" id="JAKCXM010000051">
    <property type="protein sequence ID" value="KAJ0405070.1"/>
    <property type="molecule type" value="Genomic_DNA"/>
</dbReference>
<dbReference type="InterPro" id="IPR021569">
    <property type="entry name" value="TUG-UBL1"/>
</dbReference>
<feature type="region of interest" description="Disordered" evidence="1">
    <location>
        <begin position="418"/>
        <end position="461"/>
    </location>
</feature>
<dbReference type="PANTHER" id="PTHR46467:SF1">
    <property type="entry name" value="TETHER CONTAINING UBX DOMAIN FOR GLUT4"/>
    <property type="match status" value="1"/>
</dbReference>
<organism evidence="3 4">
    <name type="scientific">Pythium insidiosum</name>
    <name type="common">Pythiosis disease agent</name>
    <dbReference type="NCBI Taxonomy" id="114742"/>
    <lineage>
        <taxon>Eukaryota</taxon>
        <taxon>Sar</taxon>
        <taxon>Stramenopiles</taxon>
        <taxon>Oomycota</taxon>
        <taxon>Peronosporomycetes</taxon>
        <taxon>Pythiales</taxon>
        <taxon>Pythiaceae</taxon>
        <taxon>Pythium</taxon>
    </lineage>
</organism>
<dbReference type="FunFam" id="3.10.290.60:FF:000001">
    <property type="entry name" value="Ubiquitin-activating enzyme E1 2"/>
    <property type="match status" value="1"/>
</dbReference>
<dbReference type="InterPro" id="IPR018965">
    <property type="entry name" value="Ub-activating_enz_E1_C"/>
</dbReference>
<dbReference type="Pfam" id="PF09358">
    <property type="entry name" value="E1_UFD"/>
    <property type="match status" value="1"/>
</dbReference>
<accession>A0AAD5M7S9</accession>
<sequence>MSSKNVTIGDVNATADDVHRVRVTDSTMEIDQCGPKIDEGLYSRQLYVMGREAQMRMGTASEFLEYFTKEYEGEISMLSYGATILYAMYSQKSRSKERMEMKMSTLVETVTKKPIDANLKYLILEVCATDADDEDLELPKRVRVTPAMTMFQVVEAARGDFDLDANAAVELLHRGRPVDLSVPFRLTGISNNATLELRVLAPGSDVQRVRVALQLLDGRRVQEAFTNDTTLKAILEKWSLLGDFSLNFLQREITSDAFATTTLRVEDVEMSEVTTALPTPMSSFDALQLLRDNCFDVVSRTAVITLMKVVTNLLSYPVLVDTLKSKQEQLLQSAEKPPRNVKVMFPGELGGTAPAASRDELEGEDERPGDMALVMASMKARRSELEKAQNFRTQAMRELDELKRKKVFQSTLIRVQFSDRDEETAASEKKSATAAAAQAAMKRAGSESKGKSGKRPAWLKL</sequence>
<evidence type="ECO:0000259" key="2">
    <source>
        <dbReference type="SMART" id="SM00985"/>
    </source>
</evidence>
<keyword evidence="4" id="KW-1185">Reference proteome</keyword>
<dbReference type="Gene3D" id="3.10.290.60">
    <property type="entry name" value="Ubiquitin-activating enzyme E1, UFD domain"/>
    <property type="match status" value="1"/>
</dbReference>
<evidence type="ECO:0000256" key="1">
    <source>
        <dbReference type="SAM" id="MobiDB-lite"/>
    </source>
</evidence>
<dbReference type="InterPro" id="IPR029071">
    <property type="entry name" value="Ubiquitin-like_domsf"/>
</dbReference>
<feature type="region of interest" description="Disordered" evidence="1">
    <location>
        <begin position="331"/>
        <end position="366"/>
    </location>
</feature>
<dbReference type="GO" id="GO:0005737">
    <property type="term" value="C:cytoplasm"/>
    <property type="evidence" value="ECO:0007669"/>
    <property type="project" value="TreeGrafter"/>
</dbReference>
<dbReference type="CDD" id="cd16105">
    <property type="entry name" value="Ubl_ASPSCR1_like"/>
    <property type="match status" value="1"/>
</dbReference>
<evidence type="ECO:0000313" key="4">
    <source>
        <dbReference type="Proteomes" id="UP001209570"/>
    </source>
</evidence>
<name>A0AAD5M7S9_PYTIN</name>